<gene>
    <name evidence="7" type="ORF">J0M35_16565</name>
</gene>
<feature type="transmembrane region" description="Helical" evidence="6">
    <location>
        <begin position="457"/>
        <end position="473"/>
    </location>
</feature>
<feature type="transmembrane region" description="Helical" evidence="6">
    <location>
        <begin position="312"/>
        <end position="336"/>
    </location>
</feature>
<organism evidence="7 8">
    <name type="scientific">Candidatus Obscuribacter phosphatis</name>
    <dbReference type="NCBI Taxonomy" id="1906157"/>
    <lineage>
        <taxon>Bacteria</taxon>
        <taxon>Bacillati</taxon>
        <taxon>Candidatus Melainabacteria</taxon>
        <taxon>Candidatus Obscuribacterales</taxon>
        <taxon>Candidatus Obscuribacteraceae</taxon>
        <taxon>Candidatus Obscuribacter</taxon>
    </lineage>
</organism>
<dbReference type="GO" id="GO:0005886">
    <property type="term" value="C:plasma membrane"/>
    <property type="evidence" value="ECO:0007669"/>
    <property type="project" value="UniProtKB-SubCell"/>
</dbReference>
<keyword evidence="5 6" id="KW-0472">Membrane</keyword>
<sequence>MKLLRPQDIGSKMKVGISSFGSWMLGVGSIIGSMAWLMHAPMLARAGPLAAVTAWFIAGVLALPLALILMELSSMFPTAGGPYVYKYYALKRLLPGMGELLGFLTGWIFYAGILVGLSCMSCGLTNLLASEIWGQAASPAWFGPVVIVSLFTFTTALNFLSISWASKASDLFTLLKFGMALGFVALVGTSGHFNIANVMVASSPGGNTNFFENVSSVLMLAMVGFSFMEVSGCTSSETVDSTHSVPKAIFLTLLSVAAIYFSMCFSIAGSASFQYDAVKQVLHVPGTNVLANCPSIAGYLGGPFIGKLFSGAVFLSIVGCGFTALLGIARVAYSMAETGLFPRRFAVLDEKTGVPKYCLWFQFVVVTTLGIIANALAASGVFPDAYSFLGDTFGFMYAFVAMLYGFCLLSLRYTDPDMVRPFRIGGKGNALAWLVTVVTALVWGYAALGCVGWREQLAGIVLSLLGVPIYYFYKMQSAEQRRLD</sequence>
<dbReference type="EMBL" id="JAFLCK010000028">
    <property type="protein sequence ID" value="MBN8661983.1"/>
    <property type="molecule type" value="Genomic_DNA"/>
</dbReference>
<dbReference type="PANTHER" id="PTHR42770:SF7">
    <property type="entry name" value="MEMBRANE PROTEIN"/>
    <property type="match status" value="1"/>
</dbReference>
<dbReference type="InterPro" id="IPR002293">
    <property type="entry name" value="AA/rel_permease1"/>
</dbReference>
<feature type="transmembrane region" description="Helical" evidence="6">
    <location>
        <begin position="107"/>
        <end position="129"/>
    </location>
</feature>
<keyword evidence="4 6" id="KW-1133">Transmembrane helix</keyword>
<dbReference type="GO" id="GO:0022857">
    <property type="term" value="F:transmembrane transporter activity"/>
    <property type="evidence" value="ECO:0007669"/>
    <property type="project" value="InterPro"/>
</dbReference>
<accession>A0A8J7PK93</accession>
<proteinExistence type="predicted"/>
<dbReference type="InterPro" id="IPR050367">
    <property type="entry name" value="APC_superfamily"/>
</dbReference>
<evidence type="ECO:0000256" key="3">
    <source>
        <dbReference type="ARBA" id="ARBA00022692"/>
    </source>
</evidence>
<evidence type="ECO:0000313" key="8">
    <source>
        <dbReference type="Proteomes" id="UP000664277"/>
    </source>
</evidence>
<evidence type="ECO:0000256" key="1">
    <source>
        <dbReference type="ARBA" id="ARBA00004651"/>
    </source>
</evidence>
<feature type="transmembrane region" description="Helical" evidence="6">
    <location>
        <begin position="210"/>
        <end position="228"/>
    </location>
</feature>
<reference evidence="7" key="1">
    <citation type="submission" date="2021-02" db="EMBL/GenBank/DDBJ databases">
        <title>Genome-Resolved Metagenomics of a Microbial Community Performing Photosynthetic Biological Nutrient Removal.</title>
        <authorList>
            <person name="Mcdaniel E.A."/>
        </authorList>
    </citation>
    <scope>NUCLEOTIDE SEQUENCE</scope>
    <source>
        <strain evidence="7">UWPOB_OBS1</strain>
    </source>
</reference>
<keyword evidence="3 6" id="KW-0812">Transmembrane</keyword>
<dbReference type="PANTHER" id="PTHR42770">
    <property type="entry name" value="AMINO ACID TRANSPORTER-RELATED"/>
    <property type="match status" value="1"/>
</dbReference>
<feature type="transmembrane region" description="Helical" evidence="6">
    <location>
        <begin position="357"/>
        <end position="382"/>
    </location>
</feature>
<dbReference type="AlphaFoldDB" id="A0A8J7PK93"/>
<protein>
    <submittedName>
        <fullName evidence="7">APC family permease</fullName>
    </submittedName>
</protein>
<feature type="transmembrane region" description="Helical" evidence="6">
    <location>
        <begin position="177"/>
        <end position="198"/>
    </location>
</feature>
<feature type="transmembrane region" description="Helical" evidence="6">
    <location>
        <begin position="431"/>
        <end position="451"/>
    </location>
</feature>
<feature type="transmembrane region" description="Helical" evidence="6">
    <location>
        <begin position="49"/>
        <end position="70"/>
    </location>
</feature>
<evidence type="ECO:0000256" key="4">
    <source>
        <dbReference type="ARBA" id="ARBA00022989"/>
    </source>
</evidence>
<feature type="transmembrane region" description="Helical" evidence="6">
    <location>
        <begin position="394"/>
        <end position="411"/>
    </location>
</feature>
<evidence type="ECO:0000256" key="2">
    <source>
        <dbReference type="ARBA" id="ARBA00022475"/>
    </source>
</evidence>
<evidence type="ECO:0000313" key="7">
    <source>
        <dbReference type="EMBL" id="MBN8661983.1"/>
    </source>
</evidence>
<dbReference type="Gene3D" id="1.20.1740.10">
    <property type="entry name" value="Amino acid/polyamine transporter I"/>
    <property type="match status" value="1"/>
</dbReference>
<dbReference type="Pfam" id="PF13520">
    <property type="entry name" value="AA_permease_2"/>
    <property type="match status" value="1"/>
</dbReference>
<comment type="caution">
    <text evidence="7">The sequence shown here is derived from an EMBL/GenBank/DDBJ whole genome shotgun (WGS) entry which is preliminary data.</text>
</comment>
<dbReference type="PIRSF" id="PIRSF006060">
    <property type="entry name" value="AA_transporter"/>
    <property type="match status" value="1"/>
</dbReference>
<name>A0A8J7PK93_9BACT</name>
<keyword evidence="2" id="KW-1003">Cell membrane</keyword>
<comment type="subcellular location">
    <subcellularLocation>
        <location evidence="1">Cell membrane</location>
        <topology evidence="1">Multi-pass membrane protein</topology>
    </subcellularLocation>
</comment>
<feature type="transmembrane region" description="Helical" evidence="6">
    <location>
        <begin position="281"/>
        <end position="300"/>
    </location>
</feature>
<evidence type="ECO:0000256" key="5">
    <source>
        <dbReference type="ARBA" id="ARBA00023136"/>
    </source>
</evidence>
<feature type="transmembrane region" description="Helical" evidence="6">
    <location>
        <begin position="248"/>
        <end position="269"/>
    </location>
</feature>
<dbReference type="Proteomes" id="UP000664277">
    <property type="component" value="Unassembled WGS sequence"/>
</dbReference>
<feature type="transmembrane region" description="Helical" evidence="6">
    <location>
        <begin position="141"/>
        <end position="165"/>
    </location>
</feature>
<evidence type="ECO:0000256" key="6">
    <source>
        <dbReference type="SAM" id="Phobius"/>
    </source>
</evidence>
<feature type="transmembrane region" description="Helical" evidence="6">
    <location>
        <begin position="20"/>
        <end position="37"/>
    </location>
</feature>